<proteinExistence type="predicted"/>
<sequence length="61" mass="6520">MARMRRHPLGASARLLVVAIAVLVIIFLVPLPTWLVVALSGFGLVLIGATVADMTARRPVE</sequence>
<organism evidence="2 3">
    <name type="scientific">Gordonia aichiensis NBRC 108223</name>
    <dbReference type="NCBI Taxonomy" id="1220583"/>
    <lineage>
        <taxon>Bacteria</taxon>
        <taxon>Bacillati</taxon>
        <taxon>Actinomycetota</taxon>
        <taxon>Actinomycetes</taxon>
        <taxon>Mycobacteriales</taxon>
        <taxon>Gordoniaceae</taxon>
        <taxon>Gordonia</taxon>
    </lineage>
</organism>
<comment type="caution">
    <text evidence="2">The sequence shown here is derived from an EMBL/GenBank/DDBJ whole genome shotgun (WGS) entry which is preliminary data.</text>
</comment>
<dbReference type="AlphaFoldDB" id="L7KPK4"/>
<reference evidence="2 3" key="1">
    <citation type="submission" date="2012-12" db="EMBL/GenBank/DDBJ databases">
        <title>Whole genome shotgun sequence of Gordonia aichiensis NBRC 108223.</title>
        <authorList>
            <person name="Isaki-Nakamura S."/>
            <person name="Hosoyama A."/>
            <person name="Tsuchikane K."/>
            <person name="Ando Y."/>
            <person name="Baba S."/>
            <person name="Ohji S."/>
            <person name="Hamada M."/>
            <person name="Tamura T."/>
            <person name="Yamazoe A."/>
            <person name="Yamazaki S."/>
            <person name="Fujita N."/>
        </authorList>
    </citation>
    <scope>NUCLEOTIDE SEQUENCE [LARGE SCALE GENOMIC DNA]</scope>
    <source>
        <strain evidence="2 3">NBRC 108223</strain>
    </source>
</reference>
<gene>
    <name evidence="2" type="ORF">GOACH_30_00410</name>
</gene>
<feature type="transmembrane region" description="Helical" evidence="1">
    <location>
        <begin position="35"/>
        <end position="56"/>
    </location>
</feature>
<keyword evidence="1" id="KW-0812">Transmembrane</keyword>
<name>L7KPK4_9ACTN</name>
<accession>L7KPK4</accession>
<keyword evidence="1" id="KW-0472">Membrane</keyword>
<evidence type="ECO:0000313" key="2">
    <source>
        <dbReference type="EMBL" id="GAC50795.1"/>
    </source>
</evidence>
<protein>
    <submittedName>
        <fullName evidence="2">Uncharacterized protein</fullName>
    </submittedName>
</protein>
<keyword evidence="3" id="KW-1185">Reference proteome</keyword>
<feature type="transmembrane region" description="Helical" evidence="1">
    <location>
        <begin position="12"/>
        <end position="29"/>
    </location>
</feature>
<dbReference type="EMBL" id="BANR01000030">
    <property type="protein sequence ID" value="GAC50795.1"/>
    <property type="molecule type" value="Genomic_DNA"/>
</dbReference>
<dbReference type="Proteomes" id="UP000010988">
    <property type="component" value="Unassembled WGS sequence"/>
</dbReference>
<evidence type="ECO:0000256" key="1">
    <source>
        <dbReference type="SAM" id="Phobius"/>
    </source>
</evidence>
<evidence type="ECO:0000313" key="3">
    <source>
        <dbReference type="Proteomes" id="UP000010988"/>
    </source>
</evidence>
<keyword evidence="1" id="KW-1133">Transmembrane helix</keyword>